<keyword evidence="2" id="KW-1133">Transmembrane helix</keyword>
<sequence>MENSKSARYFKYAIGEIILVVIGILIALWINNLNINNEQNKERLALTANIKQELNENLNQFNYRIKRLDDVNKNLIKVLNFSATSSTNEPLDSLKSYVTNVLIIEVPKLNNSRISGAKSSGKFSLLSEKMTTSLTDYETYVTNYLRFIDITNSYFDEDWSHLIIRFNSLENFHNVSYPETNLLGHPELVLNEQALIDYLKEPETYQLLHKYYTKFMIEKAWLKELKCRIESTLEIIKKESL</sequence>
<name>A0ABV8AJR4_9FLAO</name>
<evidence type="ECO:0000313" key="4">
    <source>
        <dbReference type="Proteomes" id="UP001595812"/>
    </source>
</evidence>
<keyword evidence="2" id="KW-0812">Transmembrane</keyword>
<comment type="caution">
    <text evidence="3">The sequence shown here is derived from an EMBL/GenBank/DDBJ whole genome shotgun (WGS) entry which is preliminary data.</text>
</comment>
<dbReference type="EMBL" id="JBHSAT010000004">
    <property type="protein sequence ID" value="MFC3877126.1"/>
    <property type="molecule type" value="Genomic_DNA"/>
</dbReference>
<evidence type="ECO:0000256" key="1">
    <source>
        <dbReference type="SAM" id="Coils"/>
    </source>
</evidence>
<dbReference type="RefSeq" id="WP_386098819.1">
    <property type="nucleotide sequence ID" value="NZ_JBHSAT010000004.1"/>
</dbReference>
<dbReference type="Proteomes" id="UP001595812">
    <property type="component" value="Unassembled WGS sequence"/>
</dbReference>
<proteinExistence type="predicted"/>
<evidence type="ECO:0000313" key="3">
    <source>
        <dbReference type="EMBL" id="MFC3877126.1"/>
    </source>
</evidence>
<evidence type="ECO:0000256" key="2">
    <source>
        <dbReference type="SAM" id="Phobius"/>
    </source>
</evidence>
<accession>A0ABV8AJR4</accession>
<reference evidence="4" key="1">
    <citation type="journal article" date="2019" name="Int. J. Syst. Evol. Microbiol.">
        <title>The Global Catalogue of Microorganisms (GCM) 10K type strain sequencing project: providing services to taxonomists for standard genome sequencing and annotation.</title>
        <authorList>
            <consortium name="The Broad Institute Genomics Platform"/>
            <consortium name="The Broad Institute Genome Sequencing Center for Infectious Disease"/>
            <person name="Wu L."/>
            <person name="Ma J."/>
        </authorList>
    </citation>
    <scope>NUCLEOTIDE SEQUENCE [LARGE SCALE GENOMIC DNA]</scope>
    <source>
        <strain evidence="4">CECT 8979</strain>
    </source>
</reference>
<keyword evidence="1" id="KW-0175">Coiled coil</keyword>
<keyword evidence="2" id="KW-0472">Membrane</keyword>
<gene>
    <name evidence="3" type="ORF">ACFOSX_07755</name>
</gene>
<feature type="transmembrane region" description="Helical" evidence="2">
    <location>
        <begin position="12"/>
        <end position="30"/>
    </location>
</feature>
<protein>
    <submittedName>
        <fullName evidence="3">Uncharacterized protein</fullName>
    </submittedName>
</protein>
<organism evidence="3 4">
    <name type="scientific">Winogradskyella maritima</name>
    <dbReference type="NCBI Taxonomy" id="1517766"/>
    <lineage>
        <taxon>Bacteria</taxon>
        <taxon>Pseudomonadati</taxon>
        <taxon>Bacteroidota</taxon>
        <taxon>Flavobacteriia</taxon>
        <taxon>Flavobacteriales</taxon>
        <taxon>Flavobacteriaceae</taxon>
        <taxon>Winogradskyella</taxon>
    </lineage>
</organism>
<keyword evidence="4" id="KW-1185">Reference proteome</keyword>
<feature type="coiled-coil region" evidence="1">
    <location>
        <begin position="36"/>
        <end position="71"/>
    </location>
</feature>